<keyword evidence="3" id="KW-0175">Coiled coil</keyword>
<keyword evidence="6" id="KW-1185">Reference proteome</keyword>
<proteinExistence type="predicted"/>
<evidence type="ECO:0000256" key="1">
    <source>
        <dbReference type="ARBA" id="ARBA00012528"/>
    </source>
</evidence>
<dbReference type="FunFam" id="3.30.70.270:FF:000001">
    <property type="entry name" value="Diguanylate cyclase domain protein"/>
    <property type="match status" value="1"/>
</dbReference>
<dbReference type="Proteomes" id="UP000290657">
    <property type="component" value="Unassembled WGS sequence"/>
</dbReference>
<comment type="catalytic activity">
    <reaction evidence="2">
        <text>2 GTP = 3',3'-c-di-GMP + 2 diphosphate</text>
        <dbReference type="Rhea" id="RHEA:24898"/>
        <dbReference type="ChEBI" id="CHEBI:33019"/>
        <dbReference type="ChEBI" id="CHEBI:37565"/>
        <dbReference type="ChEBI" id="CHEBI:58805"/>
        <dbReference type="EC" id="2.7.7.65"/>
    </reaction>
</comment>
<reference evidence="5 6" key="1">
    <citation type="submission" date="2017-10" db="EMBL/GenBank/DDBJ databases">
        <title>Genomics of the genus Arcobacter.</title>
        <authorList>
            <person name="Perez-Cataluna A."/>
            <person name="Figueras M.J."/>
        </authorList>
    </citation>
    <scope>NUCLEOTIDE SEQUENCE [LARGE SCALE GENOMIC DNA]</scope>
    <source>
        <strain evidence="5 6">CECT 8987</strain>
    </source>
</reference>
<dbReference type="GO" id="GO:0052621">
    <property type="term" value="F:diguanylate cyclase activity"/>
    <property type="evidence" value="ECO:0007669"/>
    <property type="project" value="UniProtKB-EC"/>
</dbReference>
<comment type="caution">
    <text evidence="5">The sequence shown here is derived from an EMBL/GenBank/DDBJ whole genome shotgun (WGS) entry which is preliminary data.</text>
</comment>
<feature type="domain" description="GGDEF" evidence="4">
    <location>
        <begin position="284"/>
        <end position="416"/>
    </location>
</feature>
<dbReference type="InterPro" id="IPR000160">
    <property type="entry name" value="GGDEF_dom"/>
</dbReference>
<accession>A0A4Q0XWR8</accession>
<dbReference type="SUPFAM" id="SSF55073">
    <property type="entry name" value="Nucleotide cyclase"/>
    <property type="match status" value="1"/>
</dbReference>
<dbReference type="CDD" id="cd01949">
    <property type="entry name" value="GGDEF"/>
    <property type="match status" value="1"/>
</dbReference>
<dbReference type="EC" id="2.7.7.65" evidence="1"/>
<dbReference type="AlphaFoldDB" id="A0A4Q0XWR8"/>
<dbReference type="SMART" id="SM00267">
    <property type="entry name" value="GGDEF"/>
    <property type="match status" value="1"/>
</dbReference>
<evidence type="ECO:0000313" key="5">
    <source>
        <dbReference type="EMBL" id="RXJ60719.1"/>
    </source>
</evidence>
<dbReference type="NCBIfam" id="TIGR00254">
    <property type="entry name" value="GGDEF"/>
    <property type="match status" value="1"/>
</dbReference>
<gene>
    <name evidence="5" type="ORF">CRV04_01515</name>
</gene>
<dbReference type="EMBL" id="PDKN01000001">
    <property type="protein sequence ID" value="RXJ60719.1"/>
    <property type="molecule type" value="Genomic_DNA"/>
</dbReference>
<dbReference type="Pfam" id="PF00990">
    <property type="entry name" value="GGDEF"/>
    <property type="match status" value="1"/>
</dbReference>
<dbReference type="InterPro" id="IPR043128">
    <property type="entry name" value="Rev_trsase/Diguanyl_cyclase"/>
</dbReference>
<name>A0A4Q0XWR8_9BACT</name>
<evidence type="ECO:0000256" key="2">
    <source>
        <dbReference type="ARBA" id="ARBA00034247"/>
    </source>
</evidence>
<dbReference type="RefSeq" id="WP_128994852.1">
    <property type="nucleotide sequence ID" value="NZ_PDKN01000001.1"/>
</dbReference>
<feature type="coiled-coil region" evidence="3">
    <location>
        <begin position="30"/>
        <end position="60"/>
    </location>
</feature>
<evidence type="ECO:0000313" key="6">
    <source>
        <dbReference type="Proteomes" id="UP000290657"/>
    </source>
</evidence>
<dbReference type="InterPro" id="IPR029787">
    <property type="entry name" value="Nucleotide_cyclase"/>
</dbReference>
<dbReference type="PROSITE" id="PS50887">
    <property type="entry name" value="GGDEF"/>
    <property type="match status" value="1"/>
</dbReference>
<evidence type="ECO:0000256" key="3">
    <source>
        <dbReference type="SAM" id="Coils"/>
    </source>
</evidence>
<dbReference type="InterPro" id="IPR050469">
    <property type="entry name" value="Diguanylate_Cyclase"/>
</dbReference>
<organism evidence="5 6">
    <name type="scientific">Candidatus Marinarcus aquaticus</name>
    <dbReference type="NCBI Taxonomy" id="2044504"/>
    <lineage>
        <taxon>Bacteria</taxon>
        <taxon>Pseudomonadati</taxon>
        <taxon>Campylobacterota</taxon>
        <taxon>Epsilonproteobacteria</taxon>
        <taxon>Campylobacterales</taxon>
        <taxon>Arcobacteraceae</taxon>
        <taxon>Candidatus Marinarcus</taxon>
    </lineage>
</organism>
<sequence length="419" mass="49162">MDKEKLVGIIKSTLTTLKKKNIHATPINYAKEFSRQAGEYKKELKEYKELEYLIEELIHQQNNNKHPKIDTYYELVREYKKLYKTNNLEILINNLEEIIAPSINHEIDSSIEKFVKSVKTKPSQFLSEKKIEELKALAQERIELDREVIKEKTSDIIKLTNLMGKYFDRSLIQSGNSLDEVNNIKQELDELELSATSKRELIRLQNKLVDTVYALGNNLKSSQEELIENKSRFGEMQSRIIKLQEELNSVRKEKFMDFLTGVHNRRAFDVEIEKLETQFKIFGNKYAILFIDIDYFKKINDQYGHECGDTILRTFANLLNALTREGDMIVRYGGEEFIALIKYEEQVEVEKYARRIKKTIEENNFVYKDLKFKIKFSAGVAYRENNVNNIDTVNAADSLMYKAKRTGREQIIFENGLII</sequence>
<dbReference type="PANTHER" id="PTHR45138">
    <property type="entry name" value="REGULATORY COMPONENTS OF SENSORY TRANSDUCTION SYSTEM"/>
    <property type="match status" value="1"/>
</dbReference>
<dbReference type="OrthoDB" id="9779960at2"/>
<protein>
    <recommendedName>
        <fullName evidence="1">diguanylate cyclase</fullName>
        <ecNumber evidence="1">2.7.7.65</ecNumber>
    </recommendedName>
</protein>
<dbReference type="Gene3D" id="3.30.70.270">
    <property type="match status" value="1"/>
</dbReference>
<dbReference type="PANTHER" id="PTHR45138:SF9">
    <property type="entry name" value="DIGUANYLATE CYCLASE DGCM-RELATED"/>
    <property type="match status" value="1"/>
</dbReference>
<evidence type="ECO:0000259" key="4">
    <source>
        <dbReference type="PROSITE" id="PS50887"/>
    </source>
</evidence>